<gene>
    <name evidence="2" type="ORF">QFZ46_002322</name>
</gene>
<evidence type="ECO:0000256" key="1">
    <source>
        <dbReference type="SAM" id="Phobius"/>
    </source>
</evidence>
<evidence type="ECO:0000313" key="2">
    <source>
        <dbReference type="EMBL" id="MDQ0644162.1"/>
    </source>
</evidence>
<evidence type="ECO:0008006" key="4">
    <source>
        <dbReference type="Google" id="ProtNLM"/>
    </source>
</evidence>
<feature type="transmembrane region" description="Helical" evidence="1">
    <location>
        <begin position="228"/>
        <end position="249"/>
    </location>
</feature>
<reference evidence="2 3" key="1">
    <citation type="submission" date="2023-07" db="EMBL/GenBank/DDBJ databases">
        <title>Comparative genomics of wheat-associated soil bacteria to identify genetic determinants of phenazine resistance.</title>
        <authorList>
            <person name="Mouncey N."/>
        </authorList>
    </citation>
    <scope>NUCLEOTIDE SEQUENCE [LARGE SCALE GENOMIC DNA]</scope>
    <source>
        <strain evidence="2 3">W2I7</strain>
    </source>
</reference>
<keyword evidence="3" id="KW-1185">Reference proteome</keyword>
<comment type="caution">
    <text evidence="2">The sequence shown here is derived from an EMBL/GenBank/DDBJ whole genome shotgun (WGS) entry which is preliminary data.</text>
</comment>
<proteinExistence type="predicted"/>
<accession>A0ABU0PA01</accession>
<feature type="transmembrane region" description="Helical" evidence="1">
    <location>
        <begin position="41"/>
        <end position="70"/>
    </location>
</feature>
<name>A0ABU0PA01_9MICO</name>
<dbReference type="RefSeq" id="WP_307361598.1">
    <property type="nucleotide sequence ID" value="NZ_JAUSXK010000001.1"/>
</dbReference>
<dbReference type="EMBL" id="JAUSXK010000001">
    <property type="protein sequence ID" value="MDQ0644162.1"/>
    <property type="molecule type" value="Genomic_DNA"/>
</dbReference>
<protein>
    <recommendedName>
        <fullName evidence="4">PH domain-containing protein</fullName>
    </recommendedName>
</protein>
<keyword evidence="1" id="KW-0472">Membrane</keyword>
<sequence>MRPLNRSLIVDSPLTAAAFSGLLGLLTTGAAQSLLPPVALSWLWAFLLSALVWLAALWAVSAALFPRVLVDRAAAKLRVRGREYPASALVSATRSVSANATAAYLTYRFTLDDGRRFRVLVAGRPFHGLGPDGLARLRTLVEGSRLTDPDGFTAEQQRVSSNLQQNHRATPVGRNAILRDTEDLRGAPVAPDASPLLQADVARMRTADADAGALIQRKTGTLVRSRRVLGWISILGAVALVILLISFVIDEGSDIPDWSPQNRLVPAIAIPATVLAAGGAVAWAIIADVCVRRVRRLGDAWWDAAPPADRRLGLPNEYLIADASGARRGFTILAYAASIAGVIAIGITIGALFDDEFRAGWPFGLIASVVLVALSIYGWRSIRRDSRASAERMALRGGIRLGVDG</sequence>
<feature type="transmembrane region" description="Helical" evidence="1">
    <location>
        <begin position="332"/>
        <end position="353"/>
    </location>
</feature>
<keyword evidence="1" id="KW-0812">Transmembrane</keyword>
<dbReference type="Proteomes" id="UP001239085">
    <property type="component" value="Unassembled WGS sequence"/>
</dbReference>
<keyword evidence="1" id="KW-1133">Transmembrane helix</keyword>
<feature type="transmembrane region" description="Helical" evidence="1">
    <location>
        <begin position="264"/>
        <end position="286"/>
    </location>
</feature>
<evidence type="ECO:0000313" key="3">
    <source>
        <dbReference type="Proteomes" id="UP001239085"/>
    </source>
</evidence>
<feature type="transmembrane region" description="Helical" evidence="1">
    <location>
        <begin position="359"/>
        <end position="379"/>
    </location>
</feature>
<organism evidence="2 3">
    <name type="scientific">Microbacterium murale</name>
    <dbReference type="NCBI Taxonomy" id="1081040"/>
    <lineage>
        <taxon>Bacteria</taxon>
        <taxon>Bacillati</taxon>
        <taxon>Actinomycetota</taxon>
        <taxon>Actinomycetes</taxon>
        <taxon>Micrococcales</taxon>
        <taxon>Microbacteriaceae</taxon>
        <taxon>Microbacterium</taxon>
    </lineage>
</organism>